<dbReference type="SUPFAM" id="SSF47413">
    <property type="entry name" value="lambda repressor-like DNA-binding domains"/>
    <property type="match status" value="1"/>
</dbReference>
<organism evidence="3 4">
    <name type="scientific">Eubacterium uniforme</name>
    <dbReference type="NCBI Taxonomy" id="39495"/>
    <lineage>
        <taxon>Bacteria</taxon>
        <taxon>Bacillati</taxon>
        <taxon>Bacillota</taxon>
        <taxon>Clostridia</taxon>
        <taxon>Eubacteriales</taxon>
        <taxon>Eubacteriaceae</taxon>
        <taxon>Eubacterium</taxon>
    </lineage>
</organism>
<sequence length="199" mass="22343">MTLADKLKEARKNAGLTQVELAEKLCVSRQAITKWESGKGIPDVENLKNIANVLNVSIDFLLDDEGTLDKTIIKEQINLNDYVKDGKLRSKKDAVVYAKYPDADITPLLAKKKSSKGQKVFAELLGILTDAPFGTDEVFNQISDARNAYYLVQEEGKQIFVTVTEDFIESKVMAKEIVGNKFEIGDYKFQKANYKVKKL</sequence>
<name>A0A1T4VIK9_9FIRM</name>
<dbReference type="AlphaFoldDB" id="A0A1T4VIK9"/>
<dbReference type="PANTHER" id="PTHR46558">
    <property type="entry name" value="TRACRIPTIONAL REGULATORY PROTEIN-RELATED-RELATED"/>
    <property type="match status" value="1"/>
</dbReference>
<feature type="domain" description="HTH cro/C1-type" evidence="2">
    <location>
        <begin position="7"/>
        <end position="61"/>
    </location>
</feature>
<dbReference type="STRING" id="39495.SAMN02745111_01025"/>
<protein>
    <submittedName>
        <fullName evidence="3">Helix-turn-helix</fullName>
    </submittedName>
</protein>
<dbReference type="SMART" id="SM00530">
    <property type="entry name" value="HTH_XRE"/>
    <property type="match status" value="1"/>
</dbReference>
<dbReference type="CDD" id="cd00093">
    <property type="entry name" value="HTH_XRE"/>
    <property type="match status" value="1"/>
</dbReference>
<dbReference type="Gene3D" id="1.10.260.40">
    <property type="entry name" value="lambda repressor-like DNA-binding domains"/>
    <property type="match status" value="1"/>
</dbReference>
<evidence type="ECO:0000256" key="1">
    <source>
        <dbReference type="ARBA" id="ARBA00023125"/>
    </source>
</evidence>
<evidence type="ECO:0000259" key="2">
    <source>
        <dbReference type="PROSITE" id="PS50943"/>
    </source>
</evidence>
<accession>A0A1T4VIK9</accession>
<dbReference type="GO" id="GO:0003677">
    <property type="term" value="F:DNA binding"/>
    <property type="evidence" value="ECO:0007669"/>
    <property type="project" value="UniProtKB-KW"/>
</dbReference>
<dbReference type="PROSITE" id="PS50943">
    <property type="entry name" value="HTH_CROC1"/>
    <property type="match status" value="1"/>
</dbReference>
<proteinExistence type="predicted"/>
<keyword evidence="4" id="KW-1185">Reference proteome</keyword>
<keyword evidence="1" id="KW-0238">DNA-binding</keyword>
<evidence type="ECO:0000313" key="4">
    <source>
        <dbReference type="Proteomes" id="UP000190814"/>
    </source>
</evidence>
<dbReference type="InterPro" id="IPR010982">
    <property type="entry name" value="Lambda_DNA-bd_dom_sf"/>
</dbReference>
<dbReference type="OrthoDB" id="9801008at2"/>
<dbReference type="InterPro" id="IPR001387">
    <property type="entry name" value="Cro/C1-type_HTH"/>
</dbReference>
<dbReference type="Pfam" id="PF01381">
    <property type="entry name" value="HTH_3"/>
    <property type="match status" value="1"/>
</dbReference>
<reference evidence="3 4" key="1">
    <citation type="submission" date="2017-02" db="EMBL/GenBank/DDBJ databases">
        <authorList>
            <person name="Peterson S.W."/>
        </authorList>
    </citation>
    <scope>NUCLEOTIDE SEQUENCE [LARGE SCALE GENOMIC DNA]</scope>
    <source>
        <strain evidence="3 4">ATCC 35992</strain>
    </source>
</reference>
<dbReference type="PANTHER" id="PTHR46558:SF11">
    <property type="entry name" value="HTH-TYPE TRANSCRIPTIONAL REGULATOR XRE"/>
    <property type="match status" value="1"/>
</dbReference>
<dbReference type="RefSeq" id="WP_078765894.1">
    <property type="nucleotide sequence ID" value="NZ_FUXZ01000005.1"/>
</dbReference>
<dbReference type="Proteomes" id="UP000190814">
    <property type="component" value="Unassembled WGS sequence"/>
</dbReference>
<evidence type="ECO:0000313" key="3">
    <source>
        <dbReference type="EMBL" id="SKA64745.1"/>
    </source>
</evidence>
<gene>
    <name evidence="3" type="ORF">SAMN02745111_01025</name>
</gene>
<dbReference type="EMBL" id="FUXZ01000005">
    <property type="protein sequence ID" value="SKA64745.1"/>
    <property type="molecule type" value="Genomic_DNA"/>
</dbReference>